<protein>
    <recommendedName>
        <fullName evidence="7">Ribbon-helix-helix protein CopG domain-containing protein</fullName>
    </recommendedName>
</protein>
<dbReference type="EMBL" id="LITQ01000044">
    <property type="protein sequence ID" value="OAA86340.1"/>
    <property type="molecule type" value="Genomic_DNA"/>
</dbReference>
<feature type="compositionally biased region" description="Low complexity" evidence="1">
    <location>
        <begin position="11"/>
        <end position="21"/>
    </location>
</feature>
<evidence type="ECO:0000313" key="4">
    <source>
        <dbReference type="EMBL" id="OBR95075.1"/>
    </source>
</evidence>
<dbReference type="AlphaFoldDB" id="A0A168NF03"/>
<reference evidence="2 5" key="1">
    <citation type="journal article" date="2015" name="Biotechnol. Bioeng.">
        <title>Genome sequence and phenotypic characterization of Caulobacter segnis.</title>
        <authorList>
            <person name="Patel S."/>
            <person name="Fletcher B."/>
            <person name="Scott D.C."/>
            <person name="Ely B."/>
        </authorList>
    </citation>
    <scope>NUCLEOTIDE SEQUENCE [LARGE SCALE GENOMIC DNA]</scope>
    <source>
        <strain evidence="2 5">PS02</strain>
    </source>
</reference>
<comment type="caution">
    <text evidence="2">The sequence shown here is derived from an EMBL/GenBank/DDBJ whole genome shotgun (WGS) entry which is preliminary data.</text>
</comment>
<evidence type="ECO:0000256" key="1">
    <source>
        <dbReference type="SAM" id="MobiDB-lite"/>
    </source>
</evidence>
<evidence type="ECO:0000313" key="5">
    <source>
        <dbReference type="Proteomes" id="UP000077384"/>
    </source>
</evidence>
<feature type="region of interest" description="Disordered" evidence="1">
    <location>
        <begin position="1"/>
        <end position="24"/>
    </location>
</feature>
<keyword evidence="6" id="KW-1185">Reference proteome</keyword>
<dbReference type="CDD" id="cd21631">
    <property type="entry name" value="RHH_CopG_NikR-like"/>
    <property type="match status" value="1"/>
</dbReference>
<evidence type="ECO:0000313" key="2">
    <source>
        <dbReference type="EMBL" id="OAA86340.1"/>
    </source>
</evidence>
<dbReference type="EMBL" id="LITQ01000044">
    <property type="protein sequence ID" value="OAA86358.1"/>
    <property type="molecule type" value="Genomic_DNA"/>
</dbReference>
<evidence type="ECO:0000313" key="6">
    <source>
        <dbReference type="Proteomes" id="UP000093694"/>
    </source>
</evidence>
<name>A0A168NF03_9CLOT</name>
<dbReference type="Proteomes" id="UP000077384">
    <property type="component" value="Unassembled WGS sequence"/>
</dbReference>
<gene>
    <name evidence="4" type="ORF">CLCOS_17800</name>
    <name evidence="2" type="ORF">WX73_02834</name>
    <name evidence="3" type="ORF">WX73_02852</name>
</gene>
<reference evidence="4 6" key="2">
    <citation type="journal article" date="2016" name="Front. Microbiol.">
        <title>Industrial Acetogenic Biocatalysts: A Comparative Metabolic and Genomic Analysis.</title>
        <authorList>
            <person name="Bengelsdorf F."/>
            <person name="Poehlein A."/>
            <person name="Sonja S."/>
            <person name="Erz C."/>
            <person name="Hummel T."/>
            <person name="Hoffmeister S."/>
            <person name="Daniel R."/>
            <person name="Durre P."/>
        </authorList>
    </citation>
    <scope>NUCLEOTIDE SEQUENCE [LARGE SCALE GENOMIC DNA]</scope>
    <source>
        <strain evidence="4 6">PTA-10522</strain>
    </source>
</reference>
<dbReference type="Proteomes" id="UP000093694">
    <property type="component" value="Unassembled WGS sequence"/>
</dbReference>
<dbReference type="RefSeq" id="WP_063602447.1">
    <property type="nucleotide sequence ID" value="NZ_LITQ01000044.1"/>
</dbReference>
<organism evidence="2 5">
    <name type="scientific">Clostridium coskatii</name>
    <dbReference type="NCBI Taxonomy" id="1705578"/>
    <lineage>
        <taxon>Bacteria</taxon>
        <taxon>Bacillati</taxon>
        <taxon>Bacillota</taxon>
        <taxon>Clostridia</taxon>
        <taxon>Eubacteriales</taxon>
        <taxon>Clostridiaceae</taxon>
        <taxon>Clostridium</taxon>
    </lineage>
</organism>
<sequence length="98" mass="11315">MSNNFKDSIKENINSNSNINSDNKETVCNTDNHISTSNKFHLSKKKTDKTNKKAFNVYMENDLIKNLDKLGRKSGYSRNELINLMCSWCLSNLDFSEE</sequence>
<proteinExistence type="predicted"/>
<evidence type="ECO:0008006" key="7">
    <source>
        <dbReference type="Google" id="ProtNLM"/>
    </source>
</evidence>
<evidence type="ECO:0000313" key="3">
    <source>
        <dbReference type="EMBL" id="OAA86358.1"/>
    </source>
</evidence>
<accession>A0A168NF03</accession>
<dbReference type="EMBL" id="LROR01000039">
    <property type="protein sequence ID" value="OBR95075.1"/>
    <property type="molecule type" value="Genomic_DNA"/>
</dbReference>
<dbReference type="PATRIC" id="fig|1705578.3.peg.3117"/>